<sequence length="229" mass="25360">LCCIADSGERKTSCDGYFTKAMRDYEASEREAAKPLIQAYETDLDAWKAQRSGVQEKIKSLAKEGKPTNLLVNQLHDLDRDKPQAPRVPRLIYSDATPEALASNLVNGWPSGGIFSNEGGIVLGGHAMNKDVAMRNMARLNQLWDGKIGATDRVTSAGYGDTTARLTMSLQVQEPTLRAFFDNTKGLARGTGPGFWRGFWWPGLNRRWARACSPHHRTAGQHWQVSTPD</sequence>
<proteinExistence type="predicted"/>
<protein>
    <submittedName>
        <fullName evidence="2">Uncharacterized protein</fullName>
    </submittedName>
</protein>
<comment type="caution">
    <text evidence="2">The sequence shown here is derived from an EMBL/GenBank/DDBJ whole genome shotgun (WGS) entry which is preliminary data.</text>
</comment>
<dbReference type="AlphaFoldDB" id="A0A1W9KQ95"/>
<name>A0A1W9KQ95_9BURK</name>
<evidence type="ECO:0000313" key="2">
    <source>
        <dbReference type="EMBL" id="OQW86367.1"/>
    </source>
</evidence>
<reference evidence="2 3" key="1">
    <citation type="submission" date="2017-01" db="EMBL/GenBank/DDBJ databases">
        <title>Novel large sulfur bacteria in the metagenomes of groundwater-fed chemosynthetic microbial mats in the Lake Huron basin.</title>
        <authorList>
            <person name="Sharrar A.M."/>
            <person name="Flood B.E."/>
            <person name="Bailey J.V."/>
            <person name="Jones D.S."/>
            <person name="Biddanda B."/>
            <person name="Ruberg S.A."/>
            <person name="Marcus D.N."/>
            <person name="Dick G.J."/>
        </authorList>
    </citation>
    <scope>NUCLEOTIDE SEQUENCE [LARGE SCALE GENOMIC DNA]</scope>
    <source>
        <strain evidence="2">A7</strain>
    </source>
</reference>
<organism evidence="2 3">
    <name type="scientific">Rhodoferax ferrireducens</name>
    <dbReference type="NCBI Taxonomy" id="192843"/>
    <lineage>
        <taxon>Bacteria</taxon>
        <taxon>Pseudomonadati</taxon>
        <taxon>Pseudomonadota</taxon>
        <taxon>Betaproteobacteria</taxon>
        <taxon>Burkholderiales</taxon>
        <taxon>Comamonadaceae</taxon>
        <taxon>Rhodoferax</taxon>
    </lineage>
</organism>
<accession>A0A1W9KQ95</accession>
<dbReference type="EMBL" id="MTEI01000018">
    <property type="protein sequence ID" value="OQW86367.1"/>
    <property type="molecule type" value="Genomic_DNA"/>
</dbReference>
<dbReference type="Proteomes" id="UP000192505">
    <property type="component" value="Unassembled WGS sequence"/>
</dbReference>
<gene>
    <name evidence="2" type="ORF">BWK72_17930</name>
</gene>
<feature type="coiled-coil region" evidence="1">
    <location>
        <begin position="37"/>
        <end position="64"/>
    </location>
</feature>
<evidence type="ECO:0000256" key="1">
    <source>
        <dbReference type="SAM" id="Coils"/>
    </source>
</evidence>
<evidence type="ECO:0000313" key="3">
    <source>
        <dbReference type="Proteomes" id="UP000192505"/>
    </source>
</evidence>
<feature type="non-terminal residue" evidence="2">
    <location>
        <position position="1"/>
    </location>
</feature>
<dbReference type="Pfam" id="PF13148">
    <property type="entry name" value="DUF3987"/>
    <property type="match status" value="1"/>
</dbReference>
<keyword evidence="1" id="KW-0175">Coiled coil</keyword>
<dbReference type="InterPro" id="IPR025048">
    <property type="entry name" value="DUF3987"/>
</dbReference>